<reference evidence="1" key="1">
    <citation type="submission" date="2022-11" db="EMBL/GenBank/DDBJ databases">
        <title>Dyadobacter pollutisoli sp. nov., isolated from plastic dumped soil.</title>
        <authorList>
            <person name="Kim J.M."/>
            <person name="Kim K.R."/>
            <person name="Lee J.K."/>
            <person name="Hao L."/>
            <person name="Jeon C.O."/>
        </authorList>
    </citation>
    <scope>NUCLEOTIDE SEQUENCE</scope>
    <source>
        <strain evidence="1">U1</strain>
    </source>
</reference>
<keyword evidence="2" id="KW-1185">Reference proteome</keyword>
<dbReference type="RefSeq" id="WP_244822606.1">
    <property type="nucleotide sequence ID" value="NZ_CP112998.1"/>
</dbReference>
<accession>A0A9E8SK45</accession>
<organism evidence="1 2">
    <name type="scientific">Dyadobacter pollutisoli</name>
    <dbReference type="NCBI Taxonomy" id="2910158"/>
    <lineage>
        <taxon>Bacteria</taxon>
        <taxon>Pseudomonadati</taxon>
        <taxon>Bacteroidota</taxon>
        <taxon>Cytophagia</taxon>
        <taxon>Cytophagales</taxon>
        <taxon>Spirosomataceae</taxon>
        <taxon>Dyadobacter</taxon>
    </lineage>
</organism>
<dbReference type="KEGG" id="dpf:ON006_24250"/>
<evidence type="ECO:0000313" key="2">
    <source>
        <dbReference type="Proteomes" id="UP001164653"/>
    </source>
</evidence>
<proteinExistence type="predicted"/>
<protein>
    <submittedName>
        <fullName evidence="1">Uncharacterized protein</fullName>
    </submittedName>
</protein>
<sequence>MHHTFQINTSQLGSSFVESVKSIFGNKEIKIVIEEVEISRQDINQAEINRFLTHRKTHPAITISDQGDFNDFVQDLNC</sequence>
<dbReference type="EMBL" id="CP112998">
    <property type="protein sequence ID" value="WAC10844.1"/>
    <property type="molecule type" value="Genomic_DNA"/>
</dbReference>
<evidence type="ECO:0000313" key="1">
    <source>
        <dbReference type="EMBL" id="WAC10844.1"/>
    </source>
</evidence>
<name>A0A9E8SK45_9BACT</name>
<dbReference type="Proteomes" id="UP001164653">
    <property type="component" value="Chromosome"/>
</dbReference>
<dbReference type="AlphaFoldDB" id="A0A9E8SK45"/>
<gene>
    <name evidence="1" type="ORF">ON006_24250</name>
</gene>